<organism evidence="2 3">
    <name type="scientific">Halocaridina rubra</name>
    <name type="common">Hawaiian red shrimp</name>
    <dbReference type="NCBI Taxonomy" id="373956"/>
    <lineage>
        <taxon>Eukaryota</taxon>
        <taxon>Metazoa</taxon>
        <taxon>Ecdysozoa</taxon>
        <taxon>Arthropoda</taxon>
        <taxon>Crustacea</taxon>
        <taxon>Multicrustacea</taxon>
        <taxon>Malacostraca</taxon>
        <taxon>Eumalacostraca</taxon>
        <taxon>Eucarida</taxon>
        <taxon>Decapoda</taxon>
        <taxon>Pleocyemata</taxon>
        <taxon>Caridea</taxon>
        <taxon>Atyoidea</taxon>
        <taxon>Atyidae</taxon>
        <taxon>Halocaridina</taxon>
    </lineage>
</organism>
<dbReference type="AlphaFoldDB" id="A0AAN8WDM4"/>
<keyword evidence="1" id="KW-0472">Membrane</keyword>
<sequence>MNLTYTGCIFMLIIIITTVLLVVIYPQERQLAKRNVLSVLEVEDYIIQNTSPGNIRSYLRHMTLKPHLGGTDGEKELARWIADTWKEQGLDEVHLVPYQVLVSNPSPDIPNVVRILDEKNEVIWTSAPKQKPLYAPEEASQDIPFTFNAYGAAGNVTTSEQCSRMLEFTGADNIFPERQDDLW</sequence>
<keyword evidence="3" id="KW-1185">Reference proteome</keyword>
<dbReference type="Gene3D" id="3.40.630.10">
    <property type="entry name" value="Zn peptidases"/>
    <property type="match status" value="1"/>
</dbReference>
<evidence type="ECO:0000313" key="3">
    <source>
        <dbReference type="Proteomes" id="UP001381693"/>
    </source>
</evidence>
<comment type="caution">
    <text evidence="2">The sequence shown here is derived from an EMBL/GenBank/DDBJ whole genome shotgun (WGS) entry which is preliminary data.</text>
</comment>
<dbReference type="SUPFAM" id="SSF53187">
    <property type="entry name" value="Zn-dependent exopeptidases"/>
    <property type="match status" value="1"/>
</dbReference>
<proteinExistence type="predicted"/>
<dbReference type="PANTHER" id="PTHR10404:SF77">
    <property type="entry name" value="GLUTAMATE CARBOXYPEPTIDASE 2 HOMOLOG"/>
    <property type="match status" value="1"/>
</dbReference>
<keyword evidence="1" id="KW-0812">Transmembrane</keyword>
<name>A0AAN8WDM4_HALRR</name>
<dbReference type="Proteomes" id="UP001381693">
    <property type="component" value="Unassembled WGS sequence"/>
</dbReference>
<protein>
    <submittedName>
        <fullName evidence="2">Uncharacterized protein</fullName>
    </submittedName>
</protein>
<keyword evidence="1" id="KW-1133">Transmembrane helix</keyword>
<feature type="transmembrane region" description="Helical" evidence="1">
    <location>
        <begin position="6"/>
        <end position="25"/>
    </location>
</feature>
<gene>
    <name evidence="2" type="ORF">SK128_025354</name>
</gene>
<accession>A0AAN8WDM4</accession>
<evidence type="ECO:0000256" key="1">
    <source>
        <dbReference type="SAM" id="Phobius"/>
    </source>
</evidence>
<reference evidence="2 3" key="1">
    <citation type="submission" date="2023-11" db="EMBL/GenBank/DDBJ databases">
        <title>Halocaridina rubra genome assembly.</title>
        <authorList>
            <person name="Smith C."/>
        </authorList>
    </citation>
    <scope>NUCLEOTIDE SEQUENCE [LARGE SCALE GENOMIC DNA]</scope>
    <source>
        <strain evidence="2">EP-1</strain>
        <tissue evidence="2">Whole</tissue>
    </source>
</reference>
<dbReference type="EMBL" id="JAXCGZ010022733">
    <property type="protein sequence ID" value="KAK7025595.1"/>
    <property type="molecule type" value="Genomic_DNA"/>
</dbReference>
<dbReference type="PANTHER" id="PTHR10404">
    <property type="entry name" value="N-ACETYLATED-ALPHA-LINKED ACIDIC DIPEPTIDASE"/>
    <property type="match status" value="1"/>
</dbReference>
<evidence type="ECO:0000313" key="2">
    <source>
        <dbReference type="EMBL" id="KAK7025595.1"/>
    </source>
</evidence>
<dbReference type="Gene3D" id="3.50.30.30">
    <property type="match status" value="1"/>
</dbReference>
<dbReference type="InterPro" id="IPR039373">
    <property type="entry name" value="Peptidase_M28B"/>
</dbReference>
<dbReference type="GO" id="GO:0004180">
    <property type="term" value="F:carboxypeptidase activity"/>
    <property type="evidence" value="ECO:0007669"/>
    <property type="project" value="TreeGrafter"/>
</dbReference>